<dbReference type="Pfam" id="PF03975">
    <property type="entry name" value="CheD"/>
    <property type="match status" value="1"/>
</dbReference>
<gene>
    <name evidence="3" type="primary">cheD</name>
    <name evidence="4" type="ORF">L6E24_10730</name>
</gene>
<proteinExistence type="inferred from homology"/>
<dbReference type="HAMAP" id="MF_01440">
    <property type="entry name" value="CheD"/>
    <property type="match status" value="1"/>
</dbReference>
<evidence type="ECO:0000313" key="5">
    <source>
        <dbReference type="Proteomes" id="UP001060368"/>
    </source>
</evidence>
<dbReference type="PANTHER" id="PTHR35147">
    <property type="entry name" value="CHEMORECEPTOR GLUTAMINE DEAMIDASE CHED-RELATED"/>
    <property type="match status" value="1"/>
</dbReference>
<comment type="catalytic activity">
    <reaction evidence="3">
        <text>L-glutaminyl-[protein] + H2O = L-glutamyl-[protein] + NH4(+)</text>
        <dbReference type="Rhea" id="RHEA:16441"/>
        <dbReference type="Rhea" id="RHEA-COMP:10207"/>
        <dbReference type="Rhea" id="RHEA-COMP:10208"/>
        <dbReference type="ChEBI" id="CHEBI:15377"/>
        <dbReference type="ChEBI" id="CHEBI:28938"/>
        <dbReference type="ChEBI" id="CHEBI:29973"/>
        <dbReference type="ChEBI" id="CHEBI:30011"/>
        <dbReference type="EC" id="3.5.1.44"/>
    </reaction>
</comment>
<sequence>MTEPRKPEMKGQNVGIGEYYTGDFVMTSIGLGSCVALILHDRRCKKGAVAHVMLPESNGKMERPGKFADTAVPVLYDELISGGSNKRDIVAKIAGGSSMFKHFKGNLDIGSRNVAAVKSALEKYHIPLVEEDTGGTVGRSVIYYPEDNGKVIIRKADGKCIEF</sequence>
<dbReference type="CDD" id="cd16352">
    <property type="entry name" value="CheD"/>
    <property type="match status" value="1"/>
</dbReference>
<evidence type="ECO:0000313" key="4">
    <source>
        <dbReference type="EMBL" id="UUX91831.1"/>
    </source>
</evidence>
<reference evidence="4" key="1">
    <citation type="submission" date="2022-04" db="EMBL/GenBank/DDBJ databases">
        <title>Complete genome of Methanoplanus endosymbiosus DSM 3599.</title>
        <authorList>
            <person name="Chen S.-C."/>
            <person name="You Y.-T."/>
            <person name="Zhou Y.-Z."/>
            <person name="Lai M.-C."/>
        </authorList>
    </citation>
    <scope>NUCLEOTIDE SEQUENCE</scope>
    <source>
        <strain evidence="4">DSM 3599</strain>
    </source>
</reference>
<dbReference type="InterPro" id="IPR005659">
    <property type="entry name" value="Chemorcpt_Glu_NH3ase_CheD"/>
</dbReference>
<keyword evidence="5" id="KW-1185">Reference proteome</keyword>
<dbReference type="GO" id="GO:0050568">
    <property type="term" value="F:protein-glutamine glutaminase activity"/>
    <property type="evidence" value="ECO:0007669"/>
    <property type="project" value="UniProtKB-UniRule"/>
</dbReference>
<accession>A0A9E7TL16</accession>
<dbReference type="EC" id="3.5.1.44" evidence="3"/>
<dbReference type="Gene3D" id="3.30.1330.200">
    <property type="match status" value="1"/>
</dbReference>
<dbReference type="AlphaFoldDB" id="A0A9E7TL16"/>
<dbReference type="EMBL" id="CP096115">
    <property type="protein sequence ID" value="UUX91831.1"/>
    <property type="molecule type" value="Genomic_DNA"/>
</dbReference>
<name>A0A9E7TL16_9EURY</name>
<dbReference type="GeneID" id="74308181"/>
<dbReference type="Proteomes" id="UP001060368">
    <property type="component" value="Chromosome"/>
</dbReference>
<comment type="function">
    <text evidence="3">Probably deamidates glutamine residues to glutamate on methyl-accepting chemotaxis receptors (MCPs), playing an important role in chemotaxis.</text>
</comment>
<evidence type="ECO:0000256" key="2">
    <source>
        <dbReference type="ARBA" id="ARBA00022801"/>
    </source>
</evidence>
<dbReference type="InterPro" id="IPR038592">
    <property type="entry name" value="CheD-like_sf"/>
</dbReference>
<evidence type="ECO:0000256" key="3">
    <source>
        <dbReference type="HAMAP-Rule" id="MF_01440"/>
    </source>
</evidence>
<protein>
    <recommendedName>
        <fullName evidence="3">Probable chemoreceptor glutamine deamidase CheD</fullName>
        <ecNumber evidence="3">3.5.1.44</ecNumber>
    </recommendedName>
</protein>
<organism evidence="4 5">
    <name type="scientific">Methanoplanus endosymbiosus</name>
    <dbReference type="NCBI Taxonomy" id="33865"/>
    <lineage>
        <taxon>Archaea</taxon>
        <taxon>Methanobacteriati</taxon>
        <taxon>Methanobacteriota</taxon>
        <taxon>Stenosarchaea group</taxon>
        <taxon>Methanomicrobia</taxon>
        <taxon>Methanomicrobiales</taxon>
        <taxon>Methanomicrobiaceae</taxon>
        <taxon>Methanoplanus</taxon>
    </lineage>
</organism>
<dbReference type="InterPro" id="IPR011324">
    <property type="entry name" value="Cytotoxic_necrot_fac-like_cat"/>
</dbReference>
<keyword evidence="1 3" id="KW-0145">Chemotaxis</keyword>
<dbReference type="PANTHER" id="PTHR35147:SF1">
    <property type="entry name" value="CHEMORECEPTOR GLUTAMINE DEAMIDASE CHED-RELATED"/>
    <property type="match status" value="1"/>
</dbReference>
<dbReference type="SUPFAM" id="SSF64438">
    <property type="entry name" value="CNF1/YfiH-like putative cysteine hydrolases"/>
    <property type="match status" value="1"/>
</dbReference>
<dbReference type="GO" id="GO:0006935">
    <property type="term" value="P:chemotaxis"/>
    <property type="evidence" value="ECO:0007669"/>
    <property type="project" value="UniProtKB-UniRule"/>
</dbReference>
<keyword evidence="2 3" id="KW-0378">Hydrolase</keyword>
<dbReference type="KEGG" id="mend:L6E24_10730"/>
<comment type="similarity">
    <text evidence="3">Belongs to the CheD family.</text>
</comment>
<evidence type="ECO:0000256" key="1">
    <source>
        <dbReference type="ARBA" id="ARBA00022500"/>
    </source>
</evidence>
<dbReference type="RefSeq" id="WP_257741981.1">
    <property type="nucleotide sequence ID" value="NZ_CP096115.1"/>
</dbReference>
<dbReference type="PROSITE" id="PS51257">
    <property type="entry name" value="PROKAR_LIPOPROTEIN"/>
    <property type="match status" value="1"/>
</dbReference>